<dbReference type="RefSeq" id="WP_208842048.1">
    <property type="nucleotide sequence ID" value="NZ_CP072133.1"/>
</dbReference>
<dbReference type="Gene3D" id="3.10.590.10">
    <property type="entry name" value="ph1033 like domains"/>
    <property type="match status" value="1"/>
</dbReference>
<dbReference type="InterPro" id="IPR015947">
    <property type="entry name" value="PUA-like_sf"/>
</dbReference>
<proteinExistence type="predicted"/>
<reference evidence="2" key="1">
    <citation type="submission" date="2021-03" db="EMBL/GenBank/DDBJ databases">
        <title>Complete Genome of Pseudoalteromonas xiamenensis STKMTI.2, a new potential marine bacterium producing anti-Vibrio compounds.</title>
        <authorList>
            <person name="Handayani D.P."/>
            <person name="Isnansetyo A."/>
            <person name="Istiqomah I."/>
            <person name="Jumina J."/>
        </authorList>
    </citation>
    <scope>NUCLEOTIDE SEQUENCE</scope>
    <source>
        <strain evidence="2">STKMTI.2</strain>
    </source>
</reference>
<gene>
    <name evidence="2" type="ORF">J5O05_10665</name>
</gene>
<dbReference type="Proteomes" id="UP000664904">
    <property type="component" value="Chromosome"/>
</dbReference>
<accession>A0A975DEP9</accession>
<feature type="domain" description="EVE" evidence="1">
    <location>
        <begin position="2"/>
        <end position="148"/>
    </location>
</feature>
<keyword evidence="3" id="KW-1185">Reference proteome</keyword>
<dbReference type="InterPro" id="IPR047197">
    <property type="entry name" value="THYN1-like_EVE"/>
</dbReference>
<dbReference type="InterPro" id="IPR052181">
    <property type="entry name" value="5hmC_binding"/>
</dbReference>
<dbReference type="InterPro" id="IPR002740">
    <property type="entry name" value="EVE_domain"/>
</dbReference>
<sequence>MAYWLFKTEPDTFSIDTLAKAPQQSTFWEGIRNYQARNFLRDQAQVGDLVFIYHSSCKVPAIVGIAQITEGAKTDPHQFNPESPYFDPKSDPEKPRWIGLTIQYRQHLPKPVTLQAIKADDAIQELALKKAGRLSVMPVSEQEWHYLLAKSGVTR</sequence>
<dbReference type="EMBL" id="CP072133">
    <property type="protein sequence ID" value="QTH70453.1"/>
    <property type="molecule type" value="Genomic_DNA"/>
</dbReference>
<evidence type="ECO:0000259" key="1">
    <source>
        <dbReference type="Pfam" id="PF01878"/>
    </source>
</evidence>
<evidence type="ECO:0000313" key="2">
    <source>
        <dbReference type="EMBL" id="QTH70453.1"/>
    </source>
</evidence>
<name>A0A975DEP9_9GAMM</name>
<dbReference type="PANTHER" id="PTHR14087:SF7">
    <property type="entry name" value="THYMOCYTE NUCLEAR PROTEIN 1"/>
    <property type="match status" value="1"/>
</dbReference>
<dbReference type="KEGG" id="pxi:J5O05_10665"/>
<dbReference type="SUPFAM" id="SSF88697">
    <property type="entry name" value="PUA domain-like"/>
    <property type="match status" value="1"/>
</dbReference>
<evidence type="ECO:0000313" key="3">
    <source>
        <dbReference type="Proteomes" id="UP000664904"/>
    </source>
</evidence>
<dbReference type="AlphaFoldDB" id="A0A975DEP9"/>
<dbReference type="Pfam" id="PF01878">
    <property type="entry name" value="EVE"/>
    <property type="match status" value="1"/>
</dbReference>
<dbReference type="CDD" id="cd21133">
    <property type="entry name" value="EVE"/>
    <property type="match status" value="1"/>
</dbReference>
<dbReference type="PANTHER" id="PTHR14087">
    <property type="entry name" value="THYMOCYTE NUCLEAR PROTEIN 1"/>
    <property type="match status" value="1"/>
</dbReference>
<organism evidence="2 3">
    <name type="scientific">Pseudoalteromonas xiamenensis</name>
    <dbReference type="NCBI Taxonomy" id="882626"/>
    <lineage>
        <taxon>Bacteria</taxon>
        <taxon>Pseudomonadati</taxon>
        <taxon>Pseudomonadota</taxon>
        <taxon>Gammaproteobacteria</taxon>
        <taxon>Alteromonadales</taxon>
        <taxon>Pseudoalteromonadaceae</taxon>
        <taxon>Pseudoalteromonas</taxon>
    </lineage>
</organism>
<protein>
    <submittedName>
        <fullName evidence="2">EVE domain-containing protein</fullName>
    </submittedName>
</protein>